<evidence type="ECO:0000256" key="1">
    <source>
        <dbReference type="SAM" id="MobiDB-lite"/>
    </source>
</evidence>
<protein>
    <submittedName>
        <fullName evidence="2">Uncharacterized protein</fullName>
    </submittedName>
</protein>
<name>A0A4U6X367_9PEZI</name>
<evidence type="ECO:0000313" key="3">
    <source>
        <dbReference type="Proteomes" id="UP000310108"/>
    </source>
</evidence>
<sequence length="71" mass="7770">MASPRNLSVSMVNPGPEHKAVAQRTAPSIAPSKLPTLPLPYCSVLLRSLPTDMSNSGVHSHWSMLYLYVHE</sequence>
<dbReference type="AlphaFoldDB" id="A0A4U6X367"/>
<reference evidence="2 3" key="1">
    <citation type="journal article" date="2019" name="PLoS ONE">
        <title>Comparative genome analysis indicates high evolutionary potential of pathogenicity genes in Colletotrichum tanaceti.</title>
        <authorList>
            <person name="Lelwala R.V."/>
            <person name="Korhonen P.K."/>
            <person name="Young N.D."/>
            <person name="Scott J.B."/>
            <person name="Ades P.A."/>
            <person name="Gasser R.B."/>
            <person name="Taylor P.W.J."/>
        </authorList>
    </citation>
    <scope>NUCLEOTIDE SEQUENCE [LARGE SCALE GENOMIC DNA]</scope>
    <source>
        <strain evidence="2">BRIP57314</strain>
    </source>
</reference>
<comment type="caution">
    <text evidence="2">The sequence shown here is derived from an EMBL/GenBank/DDBJ whole genome shotgun (WGS) entry which is preliminary data.</text>
</comment>
<dbReference type="EMBL" id="PJEX01000479">
    <property type="protein sequence ID" value="TKW49800.1"/>
    <property type="molecule type" value="Genomic_DNA"/>
</dbReference>
<feature type="compositionally biased region" description="Polar residues" evidence="1">
    <location>
        <begin position="1"/>
        <end position="11"/>
    </location>
</feature>
<keyword evidence="3" id="KW-1185">Reference proteome</keyword>
<accession>A0A4U6X367</accession>
<evidence type="ECO:0000313" key="2">
    <source>
        <dbReference type="EMBL" id="TKW49800.1"/>
    </source>
</evidence>
<feature type="region of interest" description="Disordered" evidence="1">
    <location>
        <begin position="1"/>
        <end position="26"/>
    </location>
</feature>
<organism evidence="2 3">
    <name type="scientific">Colletotrichum tanaceti</name>
    <dbReference type="NCBI Taxonomy" id="1306861"/>
    <lineage>
        <taxon>Eukaryota</taxon>
        <taxon>Fungi</taxon>
        <taxon>Dikarya</taxon>
        <taxon>Ascomycota</taxon>
        <taxon>Pezizomycotina</taxon>
        <taxon>Sordariomycetes</taxon>
        <taxon>Hypocreomycetidae</taxon>
        <taxon>Glomerellales</taxon>
        <taxon>Glomerellaceae</taxon>
        <taxon>Colletotrichum</taxon>
        <taxon>Colletotrichum destructivum species complex</taxon>
    </lineage>
</organism>
<proteinExistence type="predicted"/>
<gene>
    <name evidence="2" type="ORF">CTA1_4963</name>
</gene>
<dbReference type="Proteomes" id="UP000310108">
    <property type="component" value="Unassembled WGS sequence"/>
</dbReference>